<sequence>MNRQIDFKKLVTLTVSFLVLDIIVQKVLVHQAVNWAFYQFNLDQFTAQFIAKMCELLVVLGLNALITKQRIYLKPSWSISEGAYWLFMVAVVLPFLSADNVWTALATGMMGGFSEEFLARGVLLGLFLVYLLRDGYSRHNLVKGVLYSNLAFALMHFTNLTHMDFSSVLLQSILAFIAGLSYAAIYVQTGSIWAAVAMHFVEDFILTANGATGNLSMYATMAFSYFKILLIVILFIYWKKHEPVLSRRIRGIEGK</sequence>
<gene>
    <name evidence="4" type="ORF">R54839_PPFHFPJH_01139</name>
</gene>
<dbReference type="Pfam" id="PF02517">
    <property type="entry name" value="Rce1-like"/>
    <property type="match status" value="1"/>
</dbReference>
<proteinExistence type="inferred from homology"/>
<dbReference type="InterPro" id="IPR003675">
    <property type="entry name" value="Rce1/LyrA-like_dom"/>
</dbReference>
<dbReference type="EMBL" id="CAUZLR010000007">
    <property type="protein sequence ID" value="CAK1246281.1"/>
    <property type="molecule type" value="Genomic_DNA"/>
</dbReference>
<dbReference type="RefSeq" id="WP_338346298.1">
    <property type="nucleotide sequence ID" value="NZ_CAUZLR010000007.1"/>
</dbReference>
<accession>A0ABN9YU96</accession>
<dbReference type="GO" id="GO:0006508">
    <property type="term" value="P:proteolysis"/>
    <property type="evidence" value="ECO:0007669"/>
    <property type="project" value="UniProtKB-KW"/>
</dbReference>
<keyword evidence="2" id="KW-0472">Membrane</keyword>
<dbReference type="Proteomes" id="UP001314261">
    <property type="component" value="Unassembled WGS sequence"/>
</dbReference>
<keyword evidence="4" id="KW-0645">Protease</keyword>
<evidence type="ECO:0000313" key="4">
    <source>
        <dbReference type="EMBL" id="CAK1246281.1"/>
    </source>
</evidence>
<reference evidence="4 5" key="1">
    <citation type="submission" date="2023-10" db="EMBL/GenBank/DDBJ databases">
        <authorList>
            <person name="Botero Cardona J."/>
        </authorList>
    </citation>
    <scope>NUCLEOTIDE SEQUENCE [LARGE SCALE GENOMIC DNA]</scope>
    <source>
        <strain evidence="4 5">R-54839</strain>
    </source>
</reference>
<keyword evidence="2" id="KW-1133">Transmembrane helix</keyword>
<keyword evidence="5" id="KW-1185">Reference proteome</keyword>
<evidence type="ECO:0000259" key="3">
    <source>
        <dbReference type="Pfam" id="PF02517"/>
    </source>
</evidence>
<protein>
    <submittedName>
        <fullName evidence="4">CAAX protease family (YdiL)</fullName>
    </submittedName>
</protein>
<feature type="domain" description="CAAX prenyl protease 2/Lysostaphin resistance protein A-like" evidence="3">
    <location>
        <begin position="100"/>
        <end position="204"/>
    </location>
</feature>
<comment type="similarity">
    <text evidence="1">Belongs to the UPF0177 family.</text>
</comment>
<dbReference type="GO" id="GO:0008233">
    <property type="term" value="F:peptidase activity"/>
    <property type="evidence" value="ECO:0007669"/>
    <property type="project" value="UniProtKB-KW"/>
</dbReference>
<feature type="transmembrane region" description="Helical" evidence="2">
    <location>
        <begin position="217"/>
        <end position="238"/>
    </location>
</feature>
<feature type="transmembrane region" description="Helical" evidence="2">
    <location>
        <begin position="117"/>
        <end position="132"/>
    </location>
</feature>
<evidence type="ECO:0000256" key="2">
    <source>
        <dbReference type="SAM" id="Phobius"/>
    </source>
</evidence>
<feature type="transmembrane region" description="Helical" evidence="2">
    <location>
        <begin position="168"/>
        <end position="185"/>
    </location>
</feature>
<organism evidence="4 5">
    <name type="scientific">Fructobacillus fructosus</name>
    <dbReference type="NCBI Taxonomy" id="1631"/>
    <lineage>
        <taxon>Bacteria</taxon>
        <taxon>Bacillati</taxon>
        <taxon>Bacillota</taxon>
        <taxon>Bacilli</taxon>
        <taxon>Lactobacillales</taxon>
        <taxon>Lactobacillaceae</taxon>
        <taxon>Fructobacillus</taxon>
    </lineage>
</organism>
<comment type="caution">
    <text evidence="4">The sequence shown here is derived from an EMBL/GenBank/DDBJ whole genome shotgun (WGS) entry which is preliminary data.</text>
</comment>
<keyword evidence="2" id="KW-0812">Transmembrane</keyword>
<feature type="transmembrane region" description="Helical" evidence="2">
    <location>
        <begin position="49"/>
        <end position="66"/>
    </location>
</feature>
<keyword evidence="4" id="KW-0378">Hydrolase</keyword>
<evidence type="ECO:0000313" key="5">
    <source>
        <dbReference type="Proteomes" id="UP001314261"/>
    </source>
</evidence>
<name>A0ABN9YU96_9LACO</name>
<evidence type="ECO:0000256" key="1">
    <source>
        <dbReference type="ARBA" id="ARBA00009067"/>
    </source>
</evidence>
<feature type="transmembrane region" description="Helical" evidence="2">
    <location>
        <begin position="78"/>
        <end position="97"/>
    </location>
</feature>